<evidence type="ECO:0000313" key="4">
    <source>
        <dbReference type="Proteomes" id="UP000195305"/>
    </source>
</evidence>
<dbReference type="Pfam" id="PF13561">
    <property type="entry name" value="adh_short_C2"/>
    <property type="match status" value="1"/>
</dbReference>
<dbReference type="InterPro" id="IPR036291">
    <property type="entry name" value="NAD(P)-bd_dom_sf"/>
</dbReference>
<dbReference type="InterPro" id="IPR020904">
    <property type="entry name" value="Sc_DH/Rdtase_CS"/>
</dbReference>
<evidence type="ECO:0000256" key="1">
    <source>
        <dbReference type="ARBA" id="ARBA00006484"/>
    </source>
</evidence>
<dbReference type="NCBIfam" id="NF006080">
    <property type="entry name" value="PRK08226.1"/>
    <property type="match status" value="1"/>
</dbReference>
<evidence type="ECO:0000256" key="2">
    <source>
        <dbReference type="ARBA" id="ARBA00023002"/>
    </source>
</evidence>
<dbReference type="Proteomes" id="UP000195305">
    <property type="component" value="Unassembled WGS sequence"/>
</dbReference>
<evidence type="ECO:0000313" key="3">
    <source>
        <dbReference type="EMBL" id="OUQ35004.1"/>
    </source>
</evidence>
<dbReference type="OrthoDB" id="9803333at2"/>
<accession>A0A1Y4SYN9</accession>
<gene>
    <name evidence="3" type="ORF">B5E75_04980</name>
</gene>
<dbReference type="PRINTS" id="PR00081">
    <property type="entry name" value="GDHRDH"/>
</dbReference>
<keyword evidence="2" id="KW-0560">Oxidoreductase</keyword>
<dbReference type="InterPro" id="IPR002347">
    <property type="entry name" value="SDR_fam"/>
</dbReference>
<dbReference type="RefSeq" id="WP_087357687.1">
    <property type="nucleotide sequence ID" value="NZ_NFLJ01000011.1"/>
</dbReference>
<dbReference type="PANTHER" id="PTHR42760">
    <property type="entry name" value="SHORT-CHAIN DEHYDROGENASES/REDUCTASES FAMILY MEMBER"/>
    <property type="match status" value="1"/>
</dbReference>
<dbReference type="AlphaFoldDB" id="A0A1Y4SYN9"/>
<reference evidence="3 4" key="1">
    <citation type="journal article" date="2018" name="BMC Genomics">
        <title>Whole genome sequencing and function prediction of 133 gut anaerobes isolated from chicken caecum in pure cultures.</title>
        <authorList>
            <person name="Medvecky M."/>
            <person name="Cejkova D."/>
            <person name="Polansky O."/>
            <person name="Karasova D."/>
            <person name="Kubasova T."/>
            <person name="Cizek A."/>
            <person name="Rychlik I."/>
        </authorList>
    </citation>
    <scope>NUCLEOTIDE SEQUENCE [LARGE SCALE GENOMIC DNA]</scope>
    <source>
        <strain evidence="3 4">An13</strain>
    </source>
</reference>
<keyword evidence="4" id="KW-1185">Reference proteome</keyword>
<dbReference type="EMBL" id="NFLJ01000011">
    <property type="protein sequence ID" value="OUQ35004.1"/>
    <property type="molecule type" value="Genomic_DNA"/>
</dbReference>
<comment type="similarity">
    <text evidence="1">Belongs to the short-chain dehydrogenases/reductases (SDR) family.</text>
</comment>
<dbReference type="FunFam" id="3.40.50.720:FF:000084">
    <property type="entry name" value="Short-chain dehydrogenase reductase"/>
    <property type="match status" value="1"/>
</dbReference>
<comment type="caution">
    <text evidence="3">The sequence shown here is derived from an EMBL/GenBank/DDBJ whole genome shotgun (WGS) entry which is preliminary data.</text>
</comment>
<dbReference type="PROSITE" id="PS00061">
    <property type="entry name" value="ADH_SHORT"/>
    <property type="match status" value="1"/>
</dbReference>
<protein>
    <submittedName>
        <fullName evidence="3">NAD(P)-dependent oxidoreductase</fullName>
    </submittedName>
</protein>
<sequence>MGKLDGKVAIITGAAAGLGEGIAEAYVKYGAKICMIDLSKDVEQVAQKLRDQYHGDIITYVGNVADKGQMKDAVKKTVDTFGEVNIACCNAGVCRLAPFEQMIDEMRDFHIDVNIKGVWNTCQAVIPYMLKQGKGSIVIASSVTGDLVADAGEAAYAMTKAALVGLTKCLAVEYASRHIRVNCSQLGYARTPMVEKMAVESNPDNPESAIQDIAKGVPMGRLAKPIEVGELFAFLGSDESSYITGSQFVIDGGSTLPETMSIGTND</sequence>
<dbReference type="GO" id="GO:0008206">
    <property type="term" value="P:bile acid metabolic process"/>
    <property type="evidence" value="ECO:0007669"/>
    <property type="project" value="UniProtKB-ARBA"/>
</dbReference>
<organism evidence="3 4">
    <name type="scientific">Massilimicrobiota timonensis</name>
    <dbReference type="NCBI Taxonomy" id="1776392"/>
    <lineage>
        <taxon>Bacteria</taxon>
        <taxon>Bacillati</taxon>
        <taxon>Bacillota</taxon>
        <taxon>Erysipelotrichia</taxon>
        <taxon>Erysipelotrichales</taxon>
        <taxon>Erysipelotrichaceae</taxon>
        <taxon>Massilimicrobiota</taxon>
    </lineage>
</organism>
<proteinExistence type="inferred from homology"/>
<dbReference type="SUPFAM" id="SSF51735">
    <property type="entry name" value="NAD(P)-binding Rossmann-fold domains"/>
    <property type="match status" value="1"/>
</dbReference>
<dbReference type="PRINTS" id="PR00080">
    <property type="entry name" value="SDRFAMILY"/>
</dbReference>
<dbReference type="GO" id="GO:0016616">
    <property type="term" value="F:oxidoreductase activity, acting on the CH-OH group of donors, NAD or NADP as acceptor"/>
    <property type="evidence" value="ECO:0007669"/>
    <property type="project" value="TreeGrafter"/>
</dbReference>
<name>A0A1Y4SYN9_9FIRM</name>
<dbReference type="Gene3D" id="3.40.50.720">
    <property type="entry name" value="NAD(P)-binding Rossmann-like Domain"/>
    <property type="match status" value="1"/>
</dbReference>